<dbReference type="STRING" id="1798531.A2392_01190"/>
<name>A0A1F6FJN1_9BACT</name>
<proteinExistence type="predicted"/>
<dbReference type="Proteomes" id="UP000177395">
    <property type="component" value="Unassembled WGS sequence"/>
</dbReference>
<dbReference type="AlphaFoldDB" id="A0A1F6FJN1"/>
<accession>A0A1F6FJN1</accession>
<reference evidence="1 2" key="1">
    <citation type="journal article" date="2016" name="Nat. Commun.">
        <title>Thousands of microbial genomes shed light on interconnected biogeochemical processes in an aquifer system.</title>
        <authorList>
            <person name="Anantharaman K."/>
            <person name="Brown C.T."/>
            <person name="Hug L.A."/>
            <person name="Sharon I."/>
            <person name="Castelle C.J."/>
            <person name="Probst A.J."/>
            <person name="Thomas B.C."/>
            <person name="Singh A."/>
            <person name="Wilkins M.J."/>
            <person name="Karaoz U."/>
            <person name="Brodie E.L."/>
            <person name="Williams K.H."/>
            <person name="Hubbard S.S."/>
            <person name="Banfield J.F."/>
        </authorList>
    </citation>
    <scope>NUCLEOTIDE SEQUENCE [LARGE SCALE GENOMIC DNA]</scope>
</reference>
<organism evidence="1 2">
    <name type="scientific">Candidatus Kaiserbacteria bacterium RIFOXYB1_FULL_46_14</name>
    <dbReference type="NCBI Taxonomy" id="1798531"/>
    <lineage>
        <taxon>Bacteria</taxon>
        <taxon>Candidatus Kaiseribacteriota</taxon>
    </lineage>
</organism>
<sequence length="62" mass="7353">MKHEQMLQEIRLLPDQERVELEASIKYRSEEETKKLLEAAKQRSVSVFMMEHILSQLAELPL</sequence>
<gene>
    <name evidence="1" type="ORF">A2392_01190</name>
</gene>
<protein>
    <submittedName>
        <fullName evidence="1">Uncharacterized protein</fullName>
    </submittedName>
</protein>
<dbReference type="EMBL" id="MFMS01000002">
    <property type="protein sequence ID" value="OGG86062.1"/>
    <property type="molecule type" value="Genomic_DNA"/>
</dbReference>
<evidence type="ECO:0000313" key="1">
    <source>
        <dbReference type="EMBL" id="OGG86062.1"/>
    </source>
</evidence>
<comment type="caution">
    <text evidence="1">The sequence shown here is derived from an EMBL/GenBank/DDBJ whole genome shotgun (WGS) entry which is preliminary data.</text>
</comment>
<evidence type="ECO:0000313" key="2">
    <source>
        <dbReference type="Proteomes" id="UP000177395"/>
    </source>
</evidence>